<feature type="transmembrane region" description="Helical" evidence="8">
    <location>
        <begin position="166"/>
        <end position="191"/>
    </location>
</feature>
<gene>
    <name evidence="10" type="ORF">BC643_1661</name>
</gene>
<feature type="transmembrane region" description="Helical" evidence="8">
    <location>
        <begin position="300"/>
        <end position="316"/>
    </location>
</feature>
<dbReference type="InterPro" id="IPR038731">
    <property type="entry name" value="RgtA/B/C-like"/>
</dbReference>
<dbReference type="InterPro" id="IPR050297">
    <property type="entry name" value="LipidA_mod_glycosyltrf_83"/>
</dbReference>
<evidence type="ECO:0000259" key="9">
    <source>
        <dbReference type="Pfam" id="PF13231"/>
    </source>
</evidence>
<dbReference type="Proteomes" id="UP000283387">
    <property type="component" value="Unassembled WGS sequence"/>
</dbReference>
<accession>A0A419W767</accession>
<keyword evidence="3" id="KW-0328">Glycosyltransferase</keyword>
<organism evidence="10 11">
    <name type="scientific">Mangrovibacterium diazotrophicum</name>
    <dbReference type="NCBI Taxonomy" id="1261403"/>
    <lineage>
        <taxon>Bacteria</taxon>
        <taxon>Pseudomonadati</taxon>
        <taxon>Bacteroidota</taxon>
        <taxon>Bacteroidia</taxon>
        <taxon>Marinilabiliales</taxon>
        <taxon>Prolixibacteraceae</taxon>
        <taxon>Mangrovibacterium</taxon>
    </lineage>
</organism>
<comment type="subcellular location">
    <subcellularLocation>
        <location evidence="1">Cell membrane</location>
        <topology evidence="1">Multi-pass membrane protein</topology>
    </subcellularLocation>
</comment>
<keyword evidence="4 10" id="KW-0808">Transferase</keyword>
<comment type="caution">
    <text evidence="10">The sequence shown here is derived from an EMBL/GenBank/DDBJ whole genome shotgun (WGS) entry which is preliminary data.</text>
</comment>
<feature type="transmembrane region" description="Helical" evidence="8">
    <location>
        <begin position="322"/>
        <end position="343"/>
    </location>
</feature>
<dbReference type="Pfam" id="PF13231">
    <property type="entry name" value="PMT_2"/>
    <property type="match status" value="1"/>
</dbReference>
<evidence type="ECO:0000256" key="7">
    <source>
        <dbReference type="ARBA" id="ARBA00023136"/>
    </source>
</evidence>
<dbReference type="EMBL" id="RAPN01000001">
    <property type="protein sequence ID" value="RKD91308.1"/>
    <property type="molecule type" value="Genomic_DNA"/>
</dbReference>
<dbReference type="PANTHER" id="PTHR33908">
    <property type="entry name" value="MANNOSYLTRANSFERASE YKCB-RELATED"/>
    <property type="match status" value="1"/>
</dbReference>
<evidence type="ECO:0000256" key="6">
    <source>
        <dbReference type="ARBA" id="ARBA00022989"/>
    </source>
</evidence>
<keyword evidence="6 8" id="KW-1133">Transmembrane helix</keyword>
<feature type="transmembrane region" description="Helical" evidence="8">
    <location>
        <begin position="406"/>
        <end position="424"/>
    </location>
</feature>
<evidence type="ECO:0000313" key="11">
    <source>
        <dbReference type="Proteomes" id="UP000283387"/>
    </source>
</evidence>
<evidence type="ECO:0000256" key="5">
    <source>
        <dbReference type="ARBA" id="ARBA00022692"/>
    </source>
</evidence>
<evidence type="ECO:0000256" key="1">
    <source>
        <dbReference type="ARBA" id="ARBA00004651"/>
    </source>
</evidence>
<feature type="transmembrane region" description="Helical" evidence="8">
    <location>
        <begin position="211"/>
        <end position="230"/>
    </location>
</feature>
<evidence type="ECO:0000256" key="8">
    <source>
        <dbReference type="SAM" id="Phobius"/>
    </source>
</evidence>
<dbReference type="PANTHER" id="PTHR33908:SF3">
    <property type="entry name" value="UNDECAPRENYL PHOSPHATE-ALPHA-4-AMINO-4-DEOXY-L-ARABINOSE ARABINOSYL TRANSFERASE"/>
    <property type="match status" value="1"/>
</dbReference>
<feature type="domain" description="Glycosyltransferase RgtA/B/C/D-like" evidence="9">
    <location>
        <begin position="68"/>
        <end position="224"/>
    </location>
</feature>
<feature type="transmembrane region" description="Helical" evidence="8">
    <location>
        <begin position="382"/>
        <end position="399"/>
    </location>
</feature>
<dbReference type="AlphaFoldDB" id="A0A419W767"/>
<evidence type="ECO:0000256" key="4">
    <source>
        <dbReference type="ARBA" id="ARBA00022679"/>
    </source>
</evidence>
<evidence type="ECO:0000313" key="10">
    <source>
        <dbReference type="EMBL" id="RKD91308.1"/>
    </source>
</evidence>
<keyword evidence="5 8" id="KW-0812">Transmembrane</keyword>
<dbReference type="GO" id="GO:0016763">
    <property type="term" value="F:pentosyltransferase activity"/>
    <property type="evidence" value="ECO:0007669"/>
    <property type="project" value="TreeGrafter"/>
</dbReference>
<feature type="transmembrane region" description="Helical" evidence="8">
    <location>
        <begin position="12"/>
        <end position="33"/>
    </location>
</feature>
<dbReference type="GO" id="GO:0009103">
    <property type="term" value="P:lipopolysaccharide biosynthetic process"/>
    <property type="evidence" value="ECO:0007669"/>
    <property type="project" value="UniProtKB-ARBA"/>
</dbReference>
<protein>
    <submittedName>
        <fullName evidence="10">4-amino-4-deoxy-L-arabinose transferase-like glycosyltransferase</fullName>
    </submittedName>
</protein>
<name>A0A419W767_9BACT</name>
<evidence type="ECO:0000256" key="3">
    <source>
        <dbReference type="ARBA" id="ARBA00022676"/>
    </source>
</evidence>
<evidence type="ECO:0000256" key="2">
    <source>
        <dbReference type="ARBA" id="ARBA00022475"/>
    </source>
</evidence>
<keyword evidence="2" id="KW-1003">Cell membrane</keyword>
<feature type="transmembrane region" description="Helical" evidence="8">
    <location>
        <begin position="355"/>
        <end position="376"/>
    </location>
</feature>
<reference evidence="10 11" key="1">
    <citation type="submission" date="2018-09" db="EMBL/GenBank/DDBJ databases">
        <title>Genomic Encyclopedia of Archaeal and Bacterial Type Strains, Phase II (KMG-II): from individual species to whole genera.</title>
        <authorList>
            <person name="Goeker M."/>
        </authorList>
    </citation>
    <scope>NUCLEOTIDE SEQUENCE [LARGE SCALE GENOMIC DNA]</scope>
    <source>
        <strain evidence="10 11">DSM 27148</strain>
    </source>
</reference>
<dbReference type="GO" id="GO:0010041">
    <property type="term" value="P:response to iron(III) ion"/>
    <property type="evidence" value="ECO:0007669"/>
    <property type="project" value="TreeGrafter"/>
</dbReference>
<feature type="transmembrane region" description="Helical" evidence="8">
    <location>
        <begin position="262"/>
        <end position="280"/>
    </location>
</feature>
<keyword evidence="11" id="KW-1185">Reference proteome</keyword>
<sequence>MKQKAETENMKQTLIIAFAILLALTAYYFGLFIDLTGDSGKYAAIARHVFESGDCINLRIHAEPYDQKPPLLFWLSALGFELWGLHNWSFKIFPLLYGFLSIFFTYQLGKTLYGKQTGTLAAIFLSTSEIYFLYTMDVHTDLILVTNVTLAIWQLAAYLKTQKTSNFIFAFVAIGLAMMSKGAIGAAIPAFALGTHLIAKRDFKQLFHPKWIPGILIALLTATPAFLGLINQFGLEGIKFFFITNNVGRITGEYAGSNSDPFFYLHSSLYLFLPWTFFLIRGVVLEFRQILREGKDKSEYLTTGGIWIFFIIASLSKGKAPHYIFMLIPMFMVITAKWLVEALEKGSPKRIKQLLFAQNTLNTLLLLFIGIAMFYLFPTQKIIYPILLILSLAACLLVLKSGFGKNYKLILPGAILISTLAVFLNSSALPKAFSYQASTKAAKIYNENAAPAEKIFSYHYPQYEIFFYAKSDAIQLYSLHDLPKLLPEEKFWLLTTEAGKDSIQSNPDLKIIAEHPLKNRGMNRAGLQFILPSSRERSLDTVYLIEAKTNEQIQ</sequence>
<dbReference type="OrthoDB" id="8353433at2"/>
<feature type="transmembrane region" description="Helical" evidence="8">
    <location>
        <begin position="88"/>
        <end position="106"/>
    </location>
</feature>
<keyword evidence="7 8" id="KW-0472">Membrane</keyword>
<proteinExistence type="predicted"/>
<dbReference type="GO" id="GO:0005886">
    <property type="term" value="C:plasma membrane"/>
    <property type="evidence" value="ECO:0007669"/>
    <property type="project" value="UniProtKB-SubCell"/>
</dbReference>